<dbReference type="PATRIC" id="fig|1423726.3.peg.2671"/>
<dbReference type="AlphaFoldDB" id="A0A0R1H348"/>
<reference evidence="1 2" key="1">
    <citation type="journal article" date="2015" name="Genome Announc.">
        <title>Expanding the biotechnology potential of lactobacilli through comparative genomics of 213 strains and associated genera.</title>
        <authorList>
            <person name="Sun Z."/>
            <person name="Harris H.M."/>
            <person name="McCann A."/>
            <person name="Guo C."/>
            <person name="Argimon S."/>
            <person name="Zhang W."/>
            <person name="Yang X."/>
            <person name="Jeffery I.B."/>
            <person name="Cooney J.C."/>
            <person name="Kagawa T.F."/>
            <person name="Liu W."/>
            <person name="Song Y."/>
            <person name="Salvetti E."/>
            <person name="Wrobel A."/>
            <person name="Rasinkangas P."/>
            <person name="Parkhill J."/>
            <person name="Rea M.C."/>
            <person name="O'Sullivan O."/>
            <person name="Ritari J."/>
            <person name="Douillard F.P."/>
            <person name="Paul Ross R."/>
            <person name="Yang R."/>
            <person name="Briner A.E."/>
            <person name="Felis G.E."/>
            <person name="de Vos W.M."/>
            <person name="Barrangou R."/>
            <person name="Klaenhammer T.R."/>
            <person name="Caufield P.W."/>
            <person name="Cui Y."/>
            <person name="Zhang H."/>
            <person name="O'Toole P.W."/>
        </authorList>
    </citation>
    <scope>NUCLEOTIDE SEQUENCE [LARGE SCALE GENOMIC DNA]</scope>
    <source>
        <strain evidence="1 2">DSM 20003</strain>
    </source>
</reference>
<dbReference type="Proteomes" id="UP000051461">
    <property type="component" value="Unassembled WGS sequence"/>
</dbReference>
<comment type="caution">
    <text evidence="1">The sequence shown here is derived from an EMBL/GenBank/DDBJ whole genome shotgun (WGS) entry which is preliminary data.</text>
</comment>
<sequence length="59" mass="7035">MKFEEVFKLLKEQSDRGADTWYGPQLDKFTRTRGHLEHGSVEMVLHQLQKEYAPEELEK</sequence>
<organism evidence="1 2">
    <name type="scientific">Loigolactobacillus bifermentans DSM 20003</name>
    <dbReference type="NCBI Taxonomy" id="1423726"/>
    <lineage>
        <taxon>Bacteria</taxon>
        <taxon>Bacillati</taxon>
        <taxon>Bacillota</taxon>
        <taxon>Bacilli</taxon>
        <taxon>Lactobacillales</taxon>
        <taxon>Lactobacillaceae</taxon>
        <taxon>Loigolactobacillus</taxon>
    </lineage>
</organism>
<gene>
    <name evidence="1" type="ORF">FC07_GL002571</name>
</gene>
<dbReference type="RefSeq" id="WP_057903257.1">
    <property type="nucleotide sequence ID" value="NZ_AZDA01000003.1"/>
</dbReference>
<protein>
    <submittedName>
        <fullName evidence="1">Uncharacterized protein</fullName>
    </submittedName>
</protein>
<dbReference type="EMBL" id="AZDA01000003">
    <property type="protein sequence ID" value="KRK40821.1"/>
    <property type="molecule type" value="Genomic_DNA"/>
</dbReference>
<evidence type="ECO:0000313" key="1">
    <source>
        <dbReference type="EMBL" id="KRK40821.1"/>
    </source>
</evidence>
<evidence type="ECO:0000313" key="2">
    <source>
        <dbReference type="Proteomes" id="UP000051461"/>
    </source>
</evidence>
<proteinExistence type="predicted"/>
<dbReference type="OrthoDB" id="2319293at2"/>
<name>A0A0R1H348_9LACO</name>
<keyword evidence="2" id="KW-1185">Reference proteome</keyword>
<accession>A0A0R1H348</accession>